<reference evidence="1" key="1">
    <citation type="submission" date="2020-02" db="EMBL/GenBank/DDBJ databases">
        <authorList>
            <person name="Meier V. D."/>
        </authorList>
    </citation>
    <scope>NUCLEOTIDE SEQUENCE</scope>
    <source>
        <strain evidence="1">AVDCRST_MAG19</strain>
    </source>
</reference>
<name>A0A6J4VB16_9BACT</name>
<gene>
    <name evidence="1" type="ORF">AVDCRST_MAG19-3104</name>
</gene>
<accession>A0A6J4VB16</accession>
<proteinExistence type="predicted"/>
<dbReference type="EMBL" id="CADCWL010000161">
    <property type="protein sequence ID" value="CAA9573898.1"/>
    <property type="molecule type" value="Genomic_DNA"/>
</dbReference>
<protein>
    <submittedName>
        <fullName evidence="1">Uncharacterized protein</fullName>
    </submittedName>
</protein>
<organism evidence="1">
    <name type="scientific">uncultured Thermomicrobiales bacterium</name>
    <dbReference type="NCBI Taxonomy" id="1645740"/>
    <lineage>
        <taxon>Bacteria</taxon>
        <taxon>Pseudomonadati</taxon>
        <taxon>Thermomicrobiota</taxon>
        <taxon>Thermomicrobia</taxon>
        <taxon>Thermomicrobiales</taxon>
        <taxon>environmental samples</taxon>
    </lineage>
</organism>
<evidence type="ECO:0000313" key="1">
    <source>
        <dbReference type="EMBL" id="CAA9573898.1"/>
    </source>
</evidence>
<dbReference type="AlphaFoldDB" id="A0A6J4VB16"/>
<sequence>MEGDGRGRTPSPRMWRHGVALLVIPALLWQAAAGATAARGWPSRTDPEYGWTIAWDPTLWTESAPVVGQTADFALGSAERGSVVSFLATEAYAGTPDVCVAAAPGGIARSVPDAAAAAPLEPMLDAAGEQMVGRETGGAYAVYAVADGAREVVWTVRCRTLTIGRAELLVVHTVGSADYEAEAVRVAALLAGLALPLDAGPRPTPPFAFGPDGDNGYTDREYGWSIAWDPTVWHEGQTVGVNLSLADDASGVAFVAMADHAGDPAACHAAARFAFDQIAGIEDLAPVPDGAGPPAVAIADRVFTAYRYTHAYTPGGEFAIAFDCRTLIPGEAVLLITHRVGLAEYAAEAARVADLLTGLEVSGEGAVDRGGRAID</sequence>